<name>A0A6M3JS45_9ZZZZ</name>
<sequence length="94" mass="10773">MNAGHPDFYKMTEEENRLYSEKNKDYCSNTDPLANFKRVSAIMALYPSMNWATPEGIAIVYSWKQMDACVSLLEKGTEGEVETVDTRARDVHVY</sequence>
<protein>
    <submittedName>
        <fullName evidence="1">Uncharacterized protein</fullName>
    </submittedName>
</protein>
<dbReference type="EMBL" id="MT141927">
    <property type="protein sequence ID" value="QJA72138.1"/>
    <property type="molecule type" value="Genomic_DNA"/>
</dbReference>
<gene>
    <name evidence="1" type="ORF">MM415A02910_0008</name>
</gene>
<dbReference type="AlphaFoldDB" id="A0A6M3JS45"/>
<evidence type="ECO:0000313" key="1">
    <source>
        <dbReference type="EMBL" id="QJA72138.1"/>
    </source>
</evidence>
<accession>A0A6M3JS45</accession>
<reference evidence="1" key="1">
    <citation type="submission" date="2020-03" db="EMBL/GenBank/DDBJ databases">
        <title>The deep terrestrial virosphere.</title>
        <authorList>
            <person name="Holmfeldt K."/>
            <person name="Nilsson E."/>
            <person name="Simone D."/>
            <person name="Lopez-Fernandez M."/>
            <person name="Wu X."/>
            <person name="de Brujin I."/>
            <person name="Lundin D."/>
            <person name="Andersson A."/>
            <person name="Bertilsson S."/>
            <person name="Dopson M."/>
        </authorList>
    </citation>
    <scope>NUCLEOTIDE SEQUENCE</scope>
    <source>
        <strain evidence="1">MM415A02910</strain>
    </source>
</reference>
<proteinExistence type="predicted"/>
<organism evidence="1">
    <name type="scientific">viral metagenome</name>
    <dbReference type="NCBI Taxonomy" id="1070528"/>
    <lineage>
        <taxon>unclassified sequences</taxon>
        <taxon>metagenomes</taxon>
        <taxon>organismal metagenomes</taxon>
    </lineage>
</organism>